<evidence type="ECO:0000259" key="2">
    <source>
        <dbReference type="Pfam" id="PF19291"/>
    </source>
</evidence>
<gene>
    <name evidence="3" type="ORF">GLAREA_02115</name>
</gene>
<dbReference type="OMA" id="VEWMCVP"/>
<dbReference type="RefSeq" id="XP_008087522.1">
    <property type="nucleotide sequence ID" value="XM_008089331.1"/>
</dbReference>
<evidence type="ECO:0000313" key="3">
    <source>
        <dbReference type="EMBL" id="EPE26203.1"/>
    </source>
</evidence>
<dbReference type="AlphaFoldDB" id="S3DI03"/>
<accession>S3DI03</accession>
<dbReference type="GO" id="GO:0004553">
    <property type="term" value="F:hydrolase activity, hydrolyzing O-glycosyl compounds"/>
    <property type="evidence" value="ECO:0007669"/>
    <property type="project" value="UniProtKB-ARBA"/>
</dbReference>
<dbReference type="GO" id="GO:0005975">
    <property type="term" value="P:carbohydrate metabolic process"/>
    <property type="evidence" value="ECO:0007669"/>
    <property type="project" value="InterPro"/>
</dbReference>
<evidence type="ECO:0000259" key="1">
    <source>
        <dbReference type="Pfam" id="PF00723"/>
    </source>
</evidence>
<feature type="domain" description="GH15-like" evidence="1">
    <location>
        <begin position="285"/>
        <end position="662"/>
    </location>
</feature>
<sequence>MSANDKVVTRRSATGYLPIENYGLIGNMRTCAMVSLDGSIDFMCWPEFDSPSIFCRLLDKDKGGYYSIAPPEIMNFTTKQQYLPSSNILQTRYISEEGVVDLIDFFPRPRHTNVVAKLPKNMPFRESIEVQDELKRWLVRRVECIRGSMDLDVHVFPAFDYARGEHTTEILLPDHPPGCPESKTVVFRSATSSLQLDVTIDHGEEHAASCPTVIFAKVKSGTKSEGVVARIRLLEGQAISFVLRDDIEDHVTRDVTTQILDEQQSATQSFWFNWISKSKYKGRWREVVSRSLMILKLLTYEPTGAIIAAPTFSIPEDIGGTRNWDYRYSWVRDSSFTIYILLRMGFTAEADAYMDFISERFRKSRGSDGALPIMFTIRGETQIPEIELDHLEGYRGSSPVRIGNGAAFHQQFDIYGELMDAIYLYNKYGKPVTWEQWVAVREILDYVMTIWKDPDMSIWEVRNKKQNFTYSKVMLWVAFDRGLRLADKRCFPCPNRAAWLATRDEIYEEIMERGYSKTLHCFIQSYESGDLLDSSILIAPLVFFIAPNDPRFTRTIDRILLPPEKGGLTSTGLVYRYNTEHSQDGVGGREGAFSMCTFWLVEALTRAGVYEPKYYVRAVNIFENMLSFSNHLMMFSEEIARSGEQLGNTPQAFSHLALISAAFNLDRAGEGRPTD</sequence>
<dbReference type="SUPFAM" id="SSF48208">
    <property type="entry name" value="Six-hairpin glycosidases"/>
    <property type="match status" value="1"/>
</dbReference>
<organism evidence="3 4">
    <name type="scientific">Glarea lozoyensis (strain ATCC 20868 / MF5171)</name>
    <dbReference type="NCBI Taxonomy" id="1116229"/>
    <lineage>
        <taxon>Eukaryota</taxon>
        <taxon>Fungi</taxon>
        <taxon>Dikarya</taxon>
        <taxon>Ascomycota</taxon>
        <taxon>Pezizomycotina</taxon>
        <taxon>Leotiomycetes</taxon>
        <taxon>Helotiales</taxon>
        <taxon>Helotiaceae</taxon>
        <taxon>Glarea</taxon>
    </lineage>
</organism>
<protein>
    <submittedName>
        <fullName evidence="3">Six-hairpin glycosidase</fullName>
    </submittedName>
</protein>
<name>S3DI03_GLAL2</name>
<keyword evidence="3" id="KW-0378">Hydrolase</keyword>
<dbReference type="InterPro" id="IPR011613">
    <property type="entry name" value="GH15-like"/>
</dbReference>
<dbReference type="PANTHER" id="PTHR31616:SF0">
    <property type="entry name" value="GLUCAN 1,4-ALPHA-GLUCOSIDASE"/>
    <property type="match status" value="1"/>
</dbReference>
<keyword evidence="3" id="KW-0326">Glycosidase</keyword>
<dbReference type="Gene3D" id="1.50.10.10">
    <property type="match status" value="1"/>
</dbReference>
<dbReference type="GeneID" id="19461173"/>
<dbReference type="InterPro" id="IPR045582">
    <property type="entry name" value="Trehalase-like_N"/>
</dbReference>
<dbReference type="Pfam" id="PF19291">
    <property type="entry name" value="TREH_N"/>
    <property type="match status" value="1"/>
</dbReference>
<dbReference type="Pfam" id="PF00723">
    <property type="entry name" value="Glyco_hydro_15"/>
    <property type="match status" value="1"/>
</dbReference>
<dbReference type="EMBL" id="KE145371">
    <property type="protein sequence ID" value="EPE26203.1"/>
    <property type="molecule type" value="Genomic_DNA"/>
</dbReference>
<dbReference type="HOGENOM" id="CLU_010399_2_0_1"/>
<dbReference type="Proteomes" id="UP000016922">
    <property type="component" value="Unassembled WGS sequence"/>
</dbReference>
<proteinExistence type="predicted"/>
<reference evidence="3 4" key="1">
    <citation type="journal article" date="2013" name="BMC Genomics">
        <title>Genomics-driven discovery of the pneumocandin biosynthetic gene cluster in the fungus Glarea lozoyensis.</title>
        <authorList>
            <person name="Chen L."/>
            <person name="Yue Q."/>
            <person name="Zhang X."/>
            <person name="Xiang M."/>
            <person name="Wang C."/>
            <person name="Li S."/>
            <person name="Che Y."/>
            <person name="Ortiz-Lopez F.J."/>
            <person name="Bills G.F."/>
            <person name="Liu X."/>
            <person name="An Z."/>
        </authorList>
    </citation>
    <scope>NUCLEOTIDE SEQUENCE [LARGE SCALE GENOMIC DNA]</scope>
    <source>
        <strain evidence="4">ATCC 20868 / MF5171</strain>
    </source>
</reference>
<dbReference type="InterPro" id="IPR008928">
    <property type="entry name" value="6-hairpin_glycosidase_sf"/>
</dbReference>
<dbReference type="KEGG" id="glz:GLAREA_02115"/>
<feature type="domain" description="Trehalase-like N-terminal" evidence="2">
    <location>
        <begin position="17"/>
        <end position="114"/>
    </location>
</feature>
<dbReference type="eggNOG" id="ENOG502QS7A">
    <property type="taxonomic scope" value="Eukaryota"/>
</dbReference>
<keyword evidence="4" id="KW-1185">Reference proteome</keyword>
<evidence type="ECO:0000313" key="4">
    <source>
        <dbReference type="Proteomes" id="UP000016922"/>
    </source>
</evidence>
<dbReference type="InterPro" id="IPR012341">
    <property type="entry name" value="6hp_glycosidase-like_sf"/>
</dbReference>
<dbReference type="OrthoDB" id="406733at2759"/>
<dbReference type="PANTHER" id="PTHR31616">
    <property type="entry name" value="TREHALASE"/>
    <property type="match status" value="1"/>
</dbReference>